<dbReference type="PANTHER" id="PTHR34595:SF7">
    <property type="entry name" value="SLL1039 PROTEIN"/>
    <property type="match status" value="1"/>
</dbReference>
<gene>
    <name evidence="2" type="ORF">ACFP2T_42975</name>
</gene>
<dbReference type="Pfam" id="PF04168">
    <property type="entry name" value="Alpha-E"/>
    <property type="match status" value="1"/>
</dbReference>
<organism evidence="2 3">
    <name type="scientific">Plantactinospora solaniradicis</name>
    <dbReference type="NCBI Taxonomy" id="1723736"/>
    <lineage>
        <taxon>Bacteria</taxon>
        <taxon>Bacillati</taxon>
        <taxon>Actinomycetota</taxon>
        <taxon>Actinomycetes</taxon>
        <taxon>Micromonosporales</taxon>
        <taxon>Micromonosporaceae</taxon>
        <taxon>Plantactinospora</taxon>
    </lineage>
</organism>
<keyword evidence="3" id="KW-1185">Reference proteome</keyword>
<accession>A0ABW1KMR0</accession>
<dbReference type="RefSeq" id="WP_377432776.1">
    <property type="nucleotide sequence ID" value="NZ_JBHSPR010000069.1"/>
</dbReference>
<comment type="caution">
    <text evidence="2">The sequence shown here is derived from an EMBL/GenBank/DDBJ whole genome shotgun (WGS) entry which is preliminary data.</text>
</comment>
<evidence type="ECO:0000313" key="3">
    <source>
        <dbReference type="Proteomes" id="UP001596203"/>
    </source>
</evidence>
<proteinExistence type="predicted"/>
<feature type="domain" description="DUF403" evidence="1">
    <location>
        <begin position="1"/>
        <end position="300"/>
    </location>
</feature>
<evidence type="ECO:0000313" key="2">
    <source>
        <dbReference type="EMBL" id="MFC6022905.1"/>
    </source>
</evidence>
<dbReference type="InterPro" id="IPR051680">
    <property type="entry name" value="ATP-dep_Glu-Cys_Ligase-2"/>
</dbReference>
<dbReference type="PANTHER" id="PTHR34595">
    <property type="entry name" value="BLR5612 PROTEIN"/>
    <property type="match status" value="1"/>
</dbReference>
<reference evidence="3" key="1">
    <citation type="journal article" date="2019" name="Int. J. Syst. Evol. Microbiol.">
        <title>The Global Catalogue of Microorganisms (GCM) 10K type strain sequencing project: providing services to taxonomists for standard genome sequencing and annotation.</title>
        <authorList>
            <consortium name="The Broad Institute Genomics Platform"/>
            <consortium name="The Broad Institute Genome Sequencing Center for Infectious Disease"/>
            <person name="Wu L."/>
            <person name="Ma J."/>
        </authorList>
    </citation>
    <scope>NUCLEOTIDE SEQUENCE [LARGE SCALE GENOMIC DNA]</scope>
    <source>
        <strain evidence="3">ZS-35-S2</strain>
    </source>
</reference>
<evidence type="ECO:0000259" key="1">
    <source>
        <dbReference type="Pfam" id="PF04168"/>
    </source>
</evidence>
<protein>
    <submittedName>
        <fullName evidence="2">Alpha-E domain-containing protein</fullName>
    </submittedName>
</protein>
<dbReference type="Proteomes" id="UP001596203">
    <property type="component" value="Unassembled WGS sequence"/>
</dbReference>
<sequence>MLSRVAESLFWIGRYVERAEDTARLLDVHFHEVLEDPTVDEVAACTVLLTVMGVPDDTARQHRTSQSVLELLGYDRDASSSIAGALIAARQNARGAREALSADIWECLNSTYNALPVRLTAARDFGPAPFFSYVRERAATFAGHVEATMNRDASHDVLVLGRSLERVDMTARLLASRIGAAGGDERWTSTLRACSAHDAYLRTYQQGVDAPRVLKFLLIDRLFPRSVFYALRAGEQALARLDPVSGRSGLYEPARRAIGRARTDLEFMSGDNLLDNLSERLHGLQRTVSTVSEEVTQRLFAGSAPLRWSIEEPAA</sequence>
<dbReference type="EMBL" id="JBHSPR010000069">
    <property type="protein sequence ID" value="MFC6022905.1"/>
    <property type="molecule type" value="Genomic_DNA"/>
</dbReference>
<name>A0ABW1KMR0_9ACTN</name>
<dbReference type="InterPro" id="IPR007296">
    <property type="entry name" value="DUF403"/>
</dbReference>